<accession>A0ABT0YX59</accession>
<protein>
    <submittedName>
        <fullName evidence="1">Uncharacterized protein</fullName>
    </submittedName>
</protein>
<reference evidence="1" key="1">
    <citation type="submission" date="2022-05" db="EMBL/GenBank/DDBJ databases">
        <title>Schlegelella sp. nov., isolated from mangrove soil.</title>
        <authorList>
            <person name="Liu Y."/>
            <person name="Ge X."/>
            <person name="Liu W."/>
        </authorList>
    </citation>
    <scope>NUCLEOTIDE SEQUENCE</scope>
    <source>
        <strain evidence="1">S2-27</strain>
    </source>
</reference>
<sequence>MSKTVSVWVETYADVSLSDFDTDDLQEELARRGGTPDAGDFAEPVRIVAEKTDLLAIRMLLLQNDYKRASEKFGALLRDALGTAI</sequence>
<keyword evidence="2" id="KW-1185">Reference proteome</keyword>
<name>A0ABT0YX59_9BURK</name>
<evidence type="ECO:0000313" key="2">
    <source>
        <dbReference type="Proteomes" id="UP001165541"/>
    </source>
</evidence>
<gene>
    <name evidence="1" type="ORF">M8A51_25660</name>
</gene>
<proteinExistence type="predicted"/>
<comment type="caution">
    <text evidence="1">The sequence shown here is derived from an EMBL/GenBank/DDBJ whole genome shotgun (WGS) entry which is preliminary data.</text>
</comment>
<organism evidence="1 2">
    <name type="scientific">Caldimonas mangrovi</name>
    <dbReference type="NCBI Taxonomy" id="2944811"/>
    <lineage>
        <taxon>Bacteria</taxon>
        <taxon>Pseudomonadati</taxon>
        <taxon>Pseudomonadota</taxon>
        <taxon>Betaproteobacteria</taxon>
        <taxon>Burkholderiales</taxon>
        <taxon>Sphaerotilaceae</taxon>
        <taxon>Caldimonas</taxon>
    </lineage>
</organism>
<dbReference type="RefSeq" id="WP_251781467.1">
    <property type="nucleotide sequence ID" value="NZ_JAMKFE010000027.1"/>
</dbReference>
<evidence type="ECO:0000313" key="1">
    <source>
        <dbReference type="EMBL" id="MCM5682924.1"/>
    </source>
</evidence>
<dbReference type="EMBL" id="JAMKFE010000027">
    <property type="protein sequence ID" value="MCM5682924.1"/>
    <property type="molecule type" value="Genomic_DNA"/>
</dbReference>
<dbReference type="Proteomes" id="UP001165541">
    <property type="component" value="Unassembled WGS sequence"/>
</dbReference>